<proteinExistence type="predicted"/>
<accession>A0A0H5QH22</accession>
<organism evidence="1">
    <name type="scientific">uncultured prokaryote</name>
    <dbReference type="NCBI Taxonomy" id="198431"/>
    <lineage>
        <taxon>unclassified sequences</taxon>
        <taxon>environmental samples</taxon>
    </lineage>
</organism>
<sequence>MAFQSVPNCAEAVIRGVVNTIPVVNVLNFTKVGGSYNQTDIDALAAVIDAWFADSIMGHTSNQVQYVETVVRGLENLNDYEAQNNDETTFGAVTAAPMPGQVTWVVKHLSGLTGRSARGRTYIWGIPVTSLQADENLISLAAAEDFVEGFDELPPLVAAAGWAHVIVSRFTGNAPRPTGIFFPVVSYAYTDLRLDTQRRRLS</sequence>
<reference evidence="1" key="1">
    <citation type="submission" date="2015-06" db="EMBL/GenBank/DDBJ databases">
        <authorList>
            <person name="Joergensen T."/>
        </authorList>
    </citation>
    <scope>NUCLEOTIDE SEQUENCE</scope>
    <source>
        <strain evidence="1">RGRH0561</strain>
    </source>
</reference>
<protein>
    <submittedName>
        <fullName evidence="1">Uncharacterized protein</fullName>
    </submittedName>
</protein>
<evidence type="ECO:0000313" key="1">
    <source>
        <dbReference type="EMBL" id="CRY95242.1"/>
    </source>
</evidence>
<dbReference type="AlphaFoldDB" id="A0A0H5QH22"/>
<reference evidence="1" key="2">
    <citation type="submission" date="2015-07" db="EMBL/GenBank/DDBJ databases">
        <title>Plasmids, circular viruses and viroids from rat gut.</title>
        <authorList>
            <person name="Jorgensen T.J."/>
            <person name="Hansen M.A."/>
            <person name="Xu Z."/>
            <person name="Tabak M.A."/>
            <person name="Sorensen S.J."/>
            <person name="Hansen L.H."/>
        </authorList>
    </citation>
    <scope>NUCLEOTIDE SEQUENCE</scope>
    <source>
        <strain evidence="1">RGRH0561</strain>
    </source>
</reference>
<name>A0A0H5QH22_9ZZZZ</name>
<dbReference type="EMBL" id="LN853193">
    <property type="protein sequence ID" value="CRY95242.1"/>
    <property type="molecule type" value="Genomic_DNA"/>
</dbReference>